<evidence type="ECO:0000256" key="1">
    <source>
        <dbReference type="SAM" id="MobiDB-lite"/>
    </source>
</evidence>
<accession>A0A136IQG9</accession>
<keyword evidence="3" id="KW-1185">Reference proteome</keyword>
<dbReference type="OrthoDB" id="5400409at2759"/>
<evidence type="ECO:0000313" key="3">
    <source>
        <dbReference type="Proteomes" id="UP000070501"/>
    </source>
</evidence>
<feature type="region of interest" description="Disordered" evidence="1">
    <location>
        <begin position="667"/>
        <end position="706"/>
    </location>
</feature>
<evidence type="ECO:0000313" key="2">
    <source>
        <dbReference type="EMBL" id="KXJ87171.1"/>
    </source>
</evidence>
<sequence length="722" mass="81083">MSFGIGDIATALEVCKWIWDTCFQKNSAADEQYAALGRDVELLRSTLSELRSVVVRARAELDPFEEDTRDIGGDFVKTLEDCRSFLKGHVEMTKNRAGIIQNVKWNLFTGTEVKELSSRLQSHSQALTLVTAPEGLRLLVHITQQLAELNDRISSPLTGVPEPPDSCISEWLSGVFQENSFRTPPVTFAALGDIPFRQGCIALRQHFTHLPTRNRAGATRKQFVEEYLGLLKCLWLIRVLRAGRDFSRWRLGSPFRSFIQNVRIEVYCSLDDLTASTAVAVTDDELKSLQSKSNVPFLIWEPGEATRLWEPWKPQVGEEELPALSLRRNEVLLIFRRSHTEMRLVRMADSGERNISCFRGEQPFNTETDKFLPLYTVSSPKDALSVEAYRQNDSRPQRYELVDEGAVWALQRILSGFLVCAEEPGVRCRLLRATDMSSFSILADGRTDKMEGLIQLWHFDPLVIEPSLDSPVEPSARSMSVLSTAAQSWSSRSISPRPSTSTSVAASIASSRATAVEREHRHGSLTELQPPIRPAIIIFNLSGPTHTYLHLEMGTDVFVNEAACQCIARNGNCNTLVITPRPSLSRFTVRRLSVAEGPSPKKWNLLLFGTPGLPGKPHDWEVIETVECKHLGLTFPNVEDRADFAHRLSVYRRIYLNAEREYATKRDRAIRDADRPQHNILNNARGSMDSLPTMSPRSTNASLGSLPNIDVSPLHVPLLEDE</sequence>
<name>A0A136IQG9_9PEZI</name>
<dbReference type="Proteomes" id="UP000070501">
    <property type="component" value="Unassembled WGS sequence"/>
</dbReference>
<reference evidence="3" key="1">
    <citation type="submission" date="2016-02" db="EMBL/GenBank/DDBJ databases">
        <title>Draft genome sequence of Microdochium bolleyi, a fungal endophyte of beachgrass.</title>
        <authorList>
            <consortium name="DOE Joint Genome Institute"/>
            <person name="David A.S."/>
            <person name="May G."/>
            <person name="Haridas S."/>
            <person name="Lim J."/>
            <person name="Wang M."/>
            <person name="Labutti K."/>
            <person name="Lipzen A."/>
            <person name="Barry K."/>
            <person name="Grigoriev I.V."/>
        </authorList>
    </citation>
    <scope>NUCLEOTIDE SEQUENCE [LARGE SCALE GENOMIC DNA]</scope>
    <source>
        <strain evidence="3">J235TASD1</strain>
    </source>
</reference>
<proteinExistence type="predicted"/>
<feature type="compositionally biased region" description="Basic and acidic residues" evidence="1">
    <location>
        <begin position="667"/>
        <end position="677"/>
    </location>
</feature>
<gene>
    <name evidence="2" type="ORF">Micbo1qcDRAFT_208561</name>
</gene>
<dbReference type="AlphaFoldDB" id="A0A136IQG9"/>
<organism evidence="2 3">
    <name type="scientific">Microdochium bolleyi</name>
    <dbReference type="NCBI Taxonomy" id="196109"/>
    <lineage>
        <taxon>Eukaryota</taxon>
        <taxon>Fungi</taxon>
        <taxon>Dikarya</taxon>
        <taxon>Ascomycota</taxon>
        <taxon>Pezizomycotina</taxon>
        <taxon>Sordariomycetes</taxon>
        <taxon>Xylariomycetidae</taxon>
        <taxon>Xylariales</taxon>
        <taxon>Microdochiaceae</taxon>
        <taxon>Microdochium</taxon>
    </lineage>
</organism>
<dbReference type="EMBL" id="KQ964264">
    <property type="protein sequence ID" value="KXJ87171.1"/>
    <property type="molecule type" value="Genomic_DNA"/>
</dbReference>
<feature type="compositionally biased region" description="Polar residues" evidence="1">
    <location>
        <begin position="679"/>
        <end position="705"/>
    </location>
</feature>
<protein>
    <submittedName>
        <fullName evidence="2">Uncharacterized protein</fullName>
    </submittedName>
</protein>
<dbReference type="InParanoid" id="A0A136IQG9"/>